<evidence type="ECO:0000313" key="2">
    <source>
        <dbReference type="Proteomes" id="UP000789860"/>
    </source>
</evidence>
<dbReference type="Proteomes" id="UP000789860">
    <property type="component" value="Unassembled WGS sequence"/>
</dbReference>
<reference evidence="1" key="1">
    <citation type="submission" date="2021-06" db="EMBL/GenBank/DDBJ databases">
        <authorList>
            <person name="Kallberg Y."/>
            <person name="Tangrot J."/>
            <person name="Rosling A."/>
        </authorList>
    </citation>
    <scope>NUCLEOTIDE SEQUENCE</scope>
    <source>
        <strain evidence="1">AU212A</strain>
    </source>
</reference>
<proteinExistence type="predicted"/>
<sequence>KTNNLGLELYILHAEINGSGYLIVYLFLESNSKSGNGIRTDTILTFLNEIKLQGLMPEFVLTDKDFVQISAIPLNKFPLQVTYKHSNAYEYFSFIKKDFVPQFPVQKGTIFCPKELYISVWELIDKHLYLHPLIPTSNLKLTCLQIWEQAALWMRAGCENKVSVLKTTMFIESHWKDTSNNYQDTGNNDQNTSNNNQNTSNNDQNINDNNQIENSNVFFDQLIDTIQKALDLLYEYKDTKNIK</sequence>
<dbReference type="EMBL" id="CAJVPM010027424">
    <property type="protein sequence ID" value="CAG8666059.1"/>
    <property type="molecule type" value="Genomic_DNA"/>
</dbReference>
<keyword evidence="2" id="KW-1185">Reference proteome</keyword>
<comment type="caution">
    <text evidence="1">The sequence shown here is derived from an EMBL/GenBank/DDBJ whole genome shotgun (WGS) entry which is preliminary data.</text>
</comment>
<evidence type="ECO:0000313" key="1">
    <source>
        <dbReference type="EMBL" id="CAG8666059.1"/>
    </source>
</evidence>
<organism evidence="1 2">
    <name type="scientific">Scutellospora calospora</name>
    <dbReference type="NCBI Taxonomy" id="85575"/>
    <lineage>
        <taxon>Eukaryota</taxon>
        <taxon>Fungi</taxon>
        <taxon>Fungi incertae sedis</taxon>
        <taxon>Mucoromycota</taxon>
        <taxon>Glomeromycotina</taxon>
        <taxon>Glomeromycetes</taxon>
        <taxon>Diversisporales</taxon>
        <taxon>Gigasporaceae</taxon>
        <taxon>Scutellospora</taxon>
    </lineage>
</organism>
<gene>
    <name evidence="1" type="ORF">SCALOS_LOCUS9203</name>
</gene>
<protein>
    <submittedName>
        <fullName evidence="1">11096_t:CDS:1</fullName>
    </submittedName>
</protein>
<name>A0ACA9NN99_9GLOM</name>
<accession>A0ACA9NN99</accession>
<feature type="non-terminal residue" evidence="1">
    <location>
        <position position="1"/>
    </location>
</feature>